<dbReference type="SMART" id="SM00642">
    <property type="entry name" value="Aamy"/>
    <property type="match status" value="1"/>
</dbReference>
<dbReference type="NCBIfam" id="TIGR02104">
    <property type="entry name" value="pulA_typeI"/>
    <property type="match status" value="1"/>
</dbReference>
<evidence type="ECO:0000256" key="1">
    <source>
        <dbReference type="ARBA" id="ARBA00008061"/>
    </source>
</evidence>
<evidence type="ECO:0000259" key="2">
    <source>
        <dbReference type="SMART" id="SM00642"/>
    </source>
</evidence>
<dbReference type="Gene3D" id="2.60.40.10">
    <property type="entry name" value="Immunoglobulins"/>
    <property type="match status" value="1"/>
</dbReference>
<dbReference type="GO" id="GO:0005975">
    <property type="term" value="P:carbohydrate metabolic process"/>
    <property type="evidence" value="ECO:0007669"/>
    <property type="project" value="InterPro"/>
</dbReference>
<dbReference type="InterPro" id="IPR011840">
    <property type="entry name" value="PulA_typeI"/>
</dbReference>
<dbReference type="SUPFAM" id="SSF81296">
    <property type="entry name" value="E set domains"/>
    <property type="match status" value="1"/>
</dbReference>
<dbReference type="Gene3D" id="2.60.40.1180">
    <property type="entry name" value="Golgi alpha-mannosidase II"/>
    <property type="match status" value="1"/>
</dbReference>
<dbReference type="InterPro" id="IPR006047">
    <property type="entry name" value="GH13_cat_dom"/>
</dbReference>
<dbReference type="InterPro" id="IPR013783">
    <property type="entry name" value="Ig-like_fold"/>
</dbReference>
<evidence type="ECO:0000313" key="3">
    <source>
        <dbReference type="EMBL" id="SHK49028.1"/>
    </source>
</evidence>
<dbReference type="Gene3D" id="3.20.20.80">
    <property type="entry name" value="Glycosidases"/>
    <property type="match status" value="1"/>
</dbReference>
<dbReference type="AlphaFoldDB" id="A0A1M6SWT3"/>
<dbReference type="GO" id="GO:0004553">
    <property type="term" value="F:hydrolase activity, hydrolyzing O-glycosyl compounds"/>
    <property type="evidence" value="ECO:0007669"/>
    <property type="project" value="InterPro"/>
</dbReference>
<protein>
    <submittedName>
        <fullName evidence="3">Pullulanase</fullName>
    </submittedName>
</protein>
<name>A0A1M6SWT3_9FIRM</name>
<dbReference type="InterPro" id="IPR013780">
    <property type="entry name" value="Glyco_hydro_b"/>
</dbReference>
<dbReference type="Pfam" id="PF00128">
    <property type="entry name" value="Alpha-amylase"/>
    <property type="match status" value="1"/>
</dbReference>
<proteinExistence type="inferred from homology"/>
<dbReference type="InterPro" id="IPR004193">
    <property type="entry name" value="Glyco_hydro_13_N"/>
</dbReference>
<dbReference type="Proteomes" id="UP000184082">
    <property type="component" value="Unassembled WGS sequence"/>
</dbReference>
<dbReference type="CDD" id="cd11341">
    <property type="entry name" value="AmyAc_Pullulanase_LD-like"/>
    <property type="match status" value="1"/>
</dbReference>
<reference evidence="3 4" key="1">
    <citation type="submission" date="2016-11" db="EMBL/GenBank/DDBJ databases">
        <authorList>
            <person name="Jaros S."/>
            <person name="Januszkiewicz K."/>
            <person name="Wedrychowicz H."/>
        </authorList>
    </citation>
    <scope>NUCLEOTIDE SEQUENCE [LARGE SCALE GENOMIC DNA]</scope>
    <source>
        <strain evidence="3 4">DSM 14501</strain>
    </source>
</reference>
<dbReference type="InterPro" id="IPR014756">
    <property type="entry name" value="Ig_E-set"/>
</dbReference>
<dbReference type="STRING" id="1121266.SAMN02745883_02170"/>
<comment type="similarity">
    <text evidence="1">Belongs to the glycosyl hydrolase 13 family.</text>
</comment>
<dbReference type="InterPro" id="IPR049117">
    <property type="entry name" value="pulA_all-beta"/>
</dbReference>
<evidence type="ECO:0000313" key="4">
    <source>
        <dbReference type="Proteomes" id="UP000184082"/>
    </source>
</evidence>
<dbReference type="CDD" id="cd02860">
    <property type="entry name" value="E_set_Pullulanase"/>
    <property type="match status" value="1"/>
</dbReference>
<keyword evidence="4" id="KW-1185">Reference proteome</keyword>
<feature type="domain" description="Glycosyl hydrolase family 13 catalytic" evidence="2">
    <location>
        <begin position="133"/>
        <end position="526"/>
    </location>
</feature>
<dbReference type="Pfam" id="PF21653">
    <property type="entry name" value="pulA_all-beta"/>
    <property type="match status" value="1"/>
</dbReference>
<gene>
    <name evidence="3" type="ORF">SAMN02745883_02170</name>
</gene>
<dbReference type="PANTHER" id="PTHR43002">
    <property type="entry name" value="GLYCOGEN DEBRANCHING ENZYME"/>
    <property type="match status" value="1"/>
</dbReference>
<dbReference type="EMBL" id="FRAJ01000021">
    <property type="protein sequence ID" value="SHK49028.1"/>
    <property type="molecule type" value="Genomic_DNA"/>
</dbReference>
<organism evidence="3 4">
    <name type="scientific">Caminicella sporogenes DSM 14501</name>
    <dbReference type="NCBI Taxonomy" id="1121266"/>
    <lineage>
        <taxon>Bacteria</taxon>
        <taxon>Bacillati</taxon>
        <taxon>Bacillota</taxon>
        <taxon>Clostridia</taxon>
        <taxon>Peptostreptococcales</taxon>
        <taxon>Caminicellaceae</taxon>
        <taxon>Caminicella</taxon>
    </lineage>
</organism>
<dbReference type="InterPro" id="IPR017853">
    <property type="entry name" value="GH"/>
</dbReference>
<sequence length="628" mass="72449">MVKINEFLYEGDDLGATYNKDFTTFKVWAPTQEDVKVIIYEHYDDKYGKVYPMTKNDNGVWELELVGDYKNKYYNYIVKKDIYEVETPDPYTKGATVNGQKGMIVDFSSINPEGWENHKIPQPIKSTESIIYEMHIRDFSVHKSSGMKYKGKYLAFTEMGTKNEEGLSTGIAHLKELGITHIHFLPIFDFASVDEKEENEYNWGYDPYLYNVPEGSYSTNPYDGRVRIYELKKMIMTLHENDIRVIMDVVYNHTYEVETSPFNILVPKYYYRTDSEGHYTNGSGCGNEIASEKPMVRKFIIDSLKFWAKEYKIDGFRFDLMGLFDEYTVKEIERELREINPNILLYGEPWTGGISGLDEKYQFRKGKQRGMNVAVFNDDFRNAIKGDNDGMGLGFVNGGADLEREIKKGIVGSIDYDLDKKGFADEPSETVNYVSCHDNLILFDKIEKTNYYMSFEERAKMNKLALSIILTSQGIPFIQGGTEFLRTKKGSSNSYNAGDEINGIDWSRKTTYLEIFNYIKDLISLRKNSKVMTLGRAEDIRKYLKFIKSEPKSVAYLLTSPYEEDYRQMIIIHNANLKEIDVKLPLPGQWKVIANEYEVNQNGVAKGIEICTDSVKVAPLSTYILINI</sequence>
<accession>A0A1M6SWT3</accession>
<dbReference type="SUPFAM" id="SSF51445">
    <property type="entry name" value="(Trans)glycosidases"/>
    <property type="match status" value="1"/>
</dbReference>
<dbReference type="RefSeq" id="WP_159430025.1">
    <property type="nucleotide sequence ID" value="NZ_FRAJ01000021.1"/>
</dbReference>
<dbReference type="Pfam" id="PF02922">
    <property type="entry name" value="CBM_48"/>
    <property type="match status" value="1"/>
</dbReference>